<protein>
    <submittedName>
        <fullName evidence="2">Uncharacterized protein</fullName>
    </submittedName>
</protein>
<feature type="region of interest" description="Disordered" evidence="1">
    <location>
        <begin position="32"/>
        <end position="56"/>
    </location>
</feature>
<comment type="caution">
    <text evidence="2">The sequence shown here is derived from an EMBL/GenBank/DDBJ whole genome shotgun (WGS) entry which is preliminary data.</text>
</comment>
<name>A0ABQ8VEX2_9AGAR</name>
<accession>A0ABQ8VEX2</accession>
<organism evidence="2 3">
    <name type="scientific">Lentinula lateritia</name>
    <dbReference type="NCBI Taxonomy" id="40482"/>
    <lineage>
        <taxon>Eukaryota</taxon>
        <taxon>Fungi</taxon>
        <taxon>Dikarya</taxon>
        <taxon>Basidiomycota</taxon>
        <taxon>Agaricomycotina</taxon>
        <taxon>Agaricomycetes</taxon>
        <taxon>Agaricomycetidae</taxon>
        <taxon>Agaricales</taxon>
        <taxon>Marasmiineae</taxon>
        <taxon>Omphalotaceae</taxon>
        <taxon>Lentinula</taxon>
    </lineage>
</organism>
<dbReference type="EMBL" id="JANVFT010000040">
    <property type="protein sequence ID" value="KAJ4491821.1"/>
    <property type="molecule type" value="Genomic_DNA"/>
</dbReference>
<dbReference type="Pfam" id="PF20191">
    <property type="entry name" value="DUF6554"/>
    <property type="match status" value="1"/>
</dbReference>
<reference evidence="2" key="1">
    <citation type="submission" date="2022-08" db="EMBL/GenBank/DDBJ databases">
        <title>A Global Phylogenomic Analysis of the Shiitake Genus Lentinula.</title>
        <authorList>
            <consortium name="DOE Joint Genome Institute"/>
            <person name="Sierra-Patev S."/>
            <person name="Min B."/>
            <person name="Naranjo-Ortiz M."/>
            <person name="Looney B."/>
            <person name="Konkel Z."/>
            <person name="Slot J.C."/>
            <person name="Sakamoto Y."/>
            <person name="Steenwyk J.L."/>
            <person name="Rokas A."/>
            <person name="Carro J."/>
            <person name="Camarero S."/>
            <person name="Ferreira P."/>
            <person name="Molpeceres G."/>
            <person name="Ruiz-Duenas F.J."/>
            <person name="Serrano A."/>
            <person name="Henrissat B."/>
            <person name="Drula E."/>
            <person name="Hughes K.W."/>
            <person name="Mata J.L."/>
            <person name="Ishikawa N.K."/>
            <person name="Vargas-Isla R."/>
            <person name="Ushijima S."/>
            <person name="Smith C.A."/>
            <person name="Ahrendt S."/>
            <person name="Andreopoulos W."/>
            <person name="He G."/>
            <person name="Labutti K."/>
            <person name="Lipzen A."/>
            <person name="Ng V."/>
            <person name="Riley R."/>
            <person name="Sandor L."/>
            <person name="Barry K."/>
            <person name="Martinez A.T."/>
            <person name="Xiao Y."/>
            <person name="Gibbons J.G."/>
            <person name="Terashima K."/>
            <person name="Grigoriev I.V."/>
            <person name="Hibbett D.S."/>
        </authorList>
    </citation>
    <scope>NUCLEOTIDE SEQUENCE</scope>
    <source>
        <strain evidence="2">RHP3577 ss4</strain>
    </source>
</reference>
<evidence type="ECO:0000313" key="2">
    <source>
        <dbReference type="EMBL" id="KAJ4491821.1"/>
    </source>
</evidence>
<dbReference type="Proteomes" id="UP001150217">
    <property type="component" value="Unassembled WGS sequence"/>
</dbReference>
<evidence type="ECO:0000256" key="1">
    <source>
        <dbReference type="SAM" id="MobiDB-lite"/>
    </source>
</evidence>
<sequence length="56" mass="6451">MCDRDAYHGTSGCHVFGGARIFCYMRPNENPHSASWRPANIRERSMQDPFVRSPHT</sequence>
<gene>
    <name evidence="2" type="ORF">C8R41DRAFT_833300</name>
</gene>
<keyword evidence="3" id="KW-1185">Reference proteome</keyword>
<evidence type="ECO:0000313" key="3">
    <source>
        <dbReference type="Proteomes" id="UP001150217"/>
    </source>
</evidence>
<dbReference type="InterPro" id="IPR046684">
    <property type="entry name" value="DUF6554"/>
</dbReference>
<proteinExistence type="predicted"/>